<evidence type="ECO:0008006" key="3">
    <source>
        <dbReference type="Google" id="ProtNLM"/>
    </source>
</evidence>
<dbReference type="Gene3D" id="3.30.420.240">
    <property type="match status" value="1"/>
</dbReference>
<dbReference type="EMBL" id="CP012333">
    <property type="protein sequence ID" value="AKV04563.1"/>
    <property type="molecule type" value="Genomic_DNA"/>
</dbReference>
<dbReference type="KEGG" id="llu:AKJ09_11226"/>
<dbReference type="STRING" id="1391654.AKJ09_11226"/>
<reference evidence="1 2" key="1">
    <citation type="submission" date="2015-08" db="EMBL/GenBank/DDBJ databases">
        <authorList>
            <person name="Babu N.S."/>
            <person name="Beckwith C.J."/>
            <person name="Beseler K.G."/>
            <person name="Brison A."/>
            <person name="Carone J.V."/>
            <person name="Caskin T.P."/>
            <person name="Diamond M."/>
            <person name="Durham M.E."/>
            <person name="Foxe J.M."/>
            <person name="Go M."/>
            <person name="Henderson B.A."/>
            <person name="Jones I.B."/>
            <person name="McGettigan J.A."/>
            <person name="Micheletti S.J."/>
            <person name="Nasrallah M.E."/>
            <person name="Ortiz D."/>
            <person name="Piller C.R."/>
            <person name="Privatt S.R."/>
            <person name="Schneider S.L."/>
            <person name="Sharp S."/>
            <person name="Smith T.C."/>
            <person name="Stanton J.D."/>
            <person name="Ullery H.E."/>
            <person name="Wilson R.J."/>
            <person name="Serrano M.G."/>
            <person name="Buck G."/>
            <person name="Lee V."/>
            <person name="Wang Y."/>
            <person name="Carvalho R."/>
            <person name="Voegtly L."/>
            <person name="Shi R."/>
            <person name="Duckworth R."/>
            <person name="Johnson A."/>
            <person name="Loviza R."/>
            <person name="Walstead R."/>
            <person name="Shah Z."/>
            <person name="Kiflezghi M."/>
            <person name="Wade K."/>
            <person name="Ball S.L."/>
            <person name="Bradley K.W."/>
            <person name="Asai D.J."/>
            <person name="Bowman C.A."/>
            <person name="Russell D.A."/>
            <person name="Pope W.H."/>
            <person name="Jacobs-Sera D."/>
            <person name="Hendrix R.W."/>
            <person name="Hatfull G.F."/>
        </authorList>
    </citation>
    <scope>NUCLEOTIDE SEQUENCE [LARGE SCALE GENOMIC DNA]</scope>
    <source>
        <strain evidence="1 2">DSM 27648</strain>
    </source>
</reference>
<gene>
    <name evidence="1" type="ORF">AKJ09_11226</name>
</gene>
<dbReference type="RefSeq" id="WP_146655158.1">
    <property type="nucleotide sequence ID" value="NZ_CP012333.1"/>
</dbReference>
<evidence type="ECO:0000313" key="2">
    <source>
        <dbReference type="Proteomes" id="UP000064967"/>
    </source>
</evidence>
<dbReference type="AlphaFoldDB" id="A0A0K1QFR3"/>
<proteinExistence type="predicted"/>
<dbReference type="Proteomes" id="UP000064967">
    <property type="component" value="Chromosome"/>
</dbReference>
<sequence length="511" mass="56779">MSLRSQFFEFDDVLTSHGVRPLTQWWRDGIGEWLDAYEQGQVLELFACVGRGAAKSTVLYKLGLFFTLFGDFDVPPGERHYAVVLSRFKDEATKGILIISGWLRLLGVRHRPAGDVVDIDDMPRGIRVVTASVSATSGWRAYFVGKDERSKWPSGGVADVDAPEIDTSAAAMTATHPLAPVVAVGSAWGDFGSFYEAIASGTDATKVVLGPAPTWVAAPHVTEESTRKKEQDPRKWAREYACEFQASAVGAFDSLAVDACFVSRRLPPDVISAVPTFIIDASSGRADAWTWARCRWLLPTHSEYKVERRYSHFAGGWYLDFHTDSEGKLVPLKSHERFAPILRFDYVSGVEGSGFWRNVSAEKIVKQIAKECKESGAVRVVGDQREAYALTSLFAQQNITFTSIAWTSANKPEGVETVRRWMRDGQLWLPHERGSPTSDETRPHQKLRRELLEFEEKITPSGQLTFGARGNRHDDYVALLITAALAEQNGLLSMSPTAPRVTRHIPRGFVP</sequence>
<keyword evidence="2" id="KW-1185">Reference proteome</keyword>
<evidence type="ECO:0000313" key="1">
    <source>
        <dbReference type="EMBL" id="AKV04563.1"/>
    </source>
</evidence>
<organism evidence="1 2">
    <name type="scientific">Labilithrix luteola</name>
    <dbReference type="NCBI Taxonomy" id="1391654"/>
    <lineage>
        <taxon>Bacteria</taxon>
        <taxon>Pseudomonadati</taxon>
        <taxon>Myxococcota</taxon>
        <taxon>Polyangia</taxon>
        <taxon>Polyangiales</taxon>
        <taxon>Labilitrichaceae</taxon>
        <taxon>Labilithrix</taxon>
    </lineage>
</organism>
<dbReference type="OrthoDB" id="280696at2"/>
<accession>A0A0K1QFR3</accession>
<name>A0A0K1QFR3_9BACT</name>
<protein>
    <recommendedName>
        <fullName evidence="3">Phage terminase, large subunit</fullName>
    </recommendedName>
</protein>